<reference evidence="3 4" key="1">
    <citation type="journal article" date="2016" name="Biochim. Biophys. Acta">
        <title>Characterization of red-shifted phycobilisomes isolated from the chlorophyll f-containing cyanobacterium Halomicronema hongdechloris.</title>
        <authorList>
            <person name="Li Y."/>
            <person name="Lin Y."/>
            <person name="Garvey C.J."/>
            <person name="Birch D."/>
            <person name="Corkery R.W."/>
            <person name="Loughlin P.C."/>
            <person name="Scheer H."/>
            <person name="Willows R.D."/>
            <person name="Chen M."/>
        </authorList>
    </citation>
    <scope>NUCLEOTIDE SEQUENCE [LARGE SCALE GENOMIC DNA]</scope>
    <source>
        <strain evidence="3 4">C2206</strain>
    </source>
</reference>
<dbReference type="STRING" id="1641165.XM38_10340"/>
<dbReference type="EMBL" id="CP021983">
    <property type="protein sequence ID" value="ASC72057.1"/>
    <property type="molecule type" value="Genomic_DNA"/>
</dbReference>
<keyword evidence="4" id="KW-1185">Reference proteome</keyword>
<evidence type="ECO:0000256" key="1">
    <source>
        <dbReference type="ARBA" id="ARBA00022679"/>
    </source>
</evidence>
<dbReference type="InterPro" id="IPR001296">
    <property type="entry name" value="Glyco_trans_1"/>
</dbReference>
<feature type="domain" description="Glycosyl transferase family 1" evidence="2">
    <location>
        <begin position="164"/>
        <end position="304"/>
    </location>
</feature>
<protein>
    <submittedName>
        <fullName evidence="3">GDP-mannose:glycolipid 4-beta-D-mannosyltransferase</fullName>
        <ecNumber evidence="3">2.4.1.251</ecNumber>
    </submittedName>
</protein>
<sequence>MTGALRIVAWPAHKKCYKNPYPCLLYSQLNRHGVDVREFQFSSSLQGPFHILHIHWPLEDLLDPNRPWQSRVKVLGVLLILRYMRWRGTRLVWTIHNLQPHDAYFPTLQAWFWRQFIPLLHSYISLSQTIAQQAQHHFPQLARLPKCIIPHGHYRDAYPNDIDRAAAKARLGIPVTTKVLLFLGLIRPYKNVPALIKQFRHLPVYDWQLVVAGQPISETMASQVQQAANQDPRVQLHLDFIDNDRLQVFFNAANLVVLPFSQIANSGSALLALSYNCPILVPSLGALKELQTQVGTSWVQTYQPDLNASDLQRALHWAITTLRPAQAPLDPFEWSVIGRQTLACFKAIAS</sequence>
<name>A0A1Z3HPG0_9CYAN</name>
<dbReference type="SUPFAM" id="SSF53756">
    <property type="entry name" value="UDP-Glycosyltransferase/glycogen phosphorylase"/>
    <property type="match status" value="1"/>
</dbReference>
<accession>A0A1Z3HPG0</accession>
<dbReference type="PANTHER" id="PTHR46401:SF2">
    <property type="entry name" value="GLYCOSYLTRANSFERASE WBBK-RELATED"/>
    <property type="match status" value="1"/>
</dbReference>
<dbReference type="Proteomes" id="UP000191901">
    <property type="component" value="Chromosome"/>
</dbReference>
<dbReference type="RefSeq" id="WP_137455129.1">
    <property type="nucleotide sequence ID" value="NZ_CP021983.2"/>
</dbReference>
<evidence type="ECO:0000313" key="3">
    <source>
        <dbReference type="EMBL" id="ASC72057.1"/>
    </source>
</evidence>
<dbReference type="EC" id="2.4.1.251" evidence="3"/>
<dbReference type="Gene3D" id="3.40.50.2000">
    <property type="entry name" value="Glycogen Phosphorylase B"/>
    <property type="match status" value="1"/>
</dbReference>
<dbReference type="OrthoDB" id="9790710at2"/>
<dbReference type="KEGG" id="hhg:XM38_030110"/>
<dbReference type="PANTHER" id="PTHR46401">
    <property type="entry name" value="GLYCOSYLTRANSFERASE WBBK-RELATED"/>
    <property type="match status" value="1"/>
</dbReference>
<dbReference type="Pfam" id="PF00534">
    <property type="entry name" value="Glycos_transf_1"/>
    <property type="match status" value="1"/>
</dbReference>
<keyword evidence="1 3" id="KW-0808">Transferase</keyword>
<organism evidence="3 4">
    <name type="scientific">Halomicronema hongdechloris C2206</name>
    <dbReference type="NCBI Taxonomy" id="1641165"/>
    <lineage>
        <taxon>Bacteria</taxon>
        <taxon>Bacillati</taxon>
        <taxon>Cyanobacteriota</taxon>
        <taxon>Cyanophyceae</taxon>
        <taxon>Nodosilineales</taxon>
        <taxon>Nodosilineaceae</taxon>
        <taxon>Halomicronema</taxon>
    </lineage>
</organism>
<evidence type="ECO:0000259" key="2">
    <source>
        <dbReference type="Pfam" id="PF00534"/>
    </source>
</evidence>
<dbReference type="AlphaFoldDB" id="A0A1Z3HPG0"/>
<dbReference type="GO" id="GO:0016757">
    <property type="term" value="F:glycosyltransferase activity"/>
    <property type="evidence" value="ECO:0007669"/>
    <property type="project" value="UniProtKB-KW"/>
</dbReference>
<keyword evidence="3" id="KW-0328">Glycosyltransferase</keyword>
<dbReference type="GO" id="GO:0009103">
    <property type="term" value="P:lipopolysaccharide biosynthetic process"/>
    <property type="evidence" value="ECO:0007669"/>
    <property type="project" value="TreeGrafter"/>
</dbReference>
<gene>
    <name evidence="3" type="primary">gumI</name>
    <name evidence="3" type="ORF">XM38_030110</name>
</gene>
<proteinExistence type="predicted"/>
<evidence type="ECO:0000313" key="4">
    <source>
        <dbReference type="Proteomes" id="UP000191901"/>
    </source>
</evidence>